<feature type="region of interest" description="Disordered" evidence="9">
    <location>
        <begin position="1546"/>
        <end position="1663"/>
    </location>
</feature>
<dbReference type="Pfam" id="PF00176">
    <property type="entry name" value="SNF2-rel_dom"/>
    <property type="match status" value="1"/>
</dbReference>
<feature type="transmembrane region" description="Helical" evidence="10">
    <location>
        <begin position="1354"/>
        <end position="1377"/>
    </location>
</feature>
<evidence type="ECO:0000256" key="2">
    <source>
        <dbReference type="ARBA" id="ARBA00007025"/>
    </source>
</evidence>
<dbReference type="Gene3D" id="3.40.50.10810">
    <property type="entry name" value="Tandem AAA-ATPase domain"/>
    <property type="match status" value="1"/>
</dbReference>
<organism evidence="13 14">
    <name type="scientific">Equus przewalskii</name>
    <name type="common">Przewalski's horse</name>
    <name type="synonym">Equus caballus przewalskii</name>
    <dbReference type="NCBI Taxonomy" id="9798"/>
    <lineage>
        <taxon>Eukaryota</taxon>
        <taxon>Metazoa</taxon>
        <taxon>Chordata</taxon>
        <taxon>Craniata</taxon>
        <taxon>Vertebrata</taxon>
        <taxon>Euteleostomi</taxon>
        <taxon>Mammalia</taxon>
        <taxon>Eutheria</taxon>
        <taxon>Laurasiatheria</taxon>
        <taxon>Perissodactyla</taxon>
        <taxon>Equidae</taxon>
        <taxon>Equus</taxon>
    </lineage>
</organism>
<feature type="compositionally biased region" description="Basic and acidic residues" evidence="9">
    <location>
        <begin position="1601"/>
        <end position="1613"/>
    </location>
</feature>
<comment type="subcellular location">
    <subcellularLocation>
        <location evidence="1">Nucleus</location>
    </subcellularLocation>
</comment>
<dbReference type="Proteomes" id="UP001652662">
    <property type="component" value="Chromosome 15"/>
</dbReference>
<dbReference type="InterPro" id="IPR044573">
    <property type="entry name" value="ARIP4_DEXHc"/>
</dbReference>
<evidence type="ECO:0000313" key="13">
    <source>
        <dbReference type="Proteomes" id="UP001652662"/>
    </source>
</evidence>
<keyword evidence="3" id="KW-0547">Nucleotide-binding</keyword>
<feature type="compositionally biased region" description="Polar residues" evidence="9">
    <location>
        <begin position="678"/>
        <end position="689"/>
    </location>
</feature>
<dbReference type="PANTHER" id="PTHR45797:SF1">
    <property type="entry name" value="HELICASE ARIP4"/>
    <property type="match status" value="1"/>
</dbReference>
<evidence type="ECO:0000256" key="7">
    <source>
        <dbReference type="ARBA" id="ARBA00023125"/>
    </source>
</evidence>
<feature type="region of interest" description="Disordered" evidence="9">
    <location>
        <begin position="1213"/>
        <end position="1248"/>
    </location>
</feature>
<keyword evidence="7" id="KW-0238">DNA-binding</keyword>
<evidence type="ECO:0000256" key="5">
    <source>
        <dbReference type="ARBA" id="ARBA00022806"/>
    </source>
</evidence>
<keyword evidence="10" id="KW-0472">Membrane</keyword>
<keyword evidence="8" id="KW-0539">Nucleus</keyword>
<reference evidence="14" key="1">
    <citation type="submission" date="2025-08" db="UniProtKB">
        <authorList>
            <consortium name="RefSeq"/>
        </authorList>
    </citation>
    <scope>IDENTIFICATION</scope>
    <source>
        <tissue evidence="14">Blood</tissue>
    </source>
</reference>
<dbReference type="Gene3D" id="1.20.120.850">
    <property type="entry name" value="SWI2/SNF2 ATPases, N-terminal domain"/>
    <property type="match status" value="1"/>
</dbReference>
<evidence type="ECO:0000256" key="4">
    <source>
        <dbReference type="ARBA" id="ARBA00022801"/>
    </source>
</evidence>
<dbReference type="InterPro" id="IPR038718">
    <property type="entry name" value="SNF2-like_sf"/>
</dbReference>
<dbReference type="SMART" id="SM00490">
    <property type="entry name" value="HELICc"/>
    <property type="match status" value="1"/>
</dbReference>
<feature type="domain" description="Helicase ATP-binding" evidence="11">
    <location>
        <begin position="319"/>
        <end position="539"/>
    </location>
</feature>
<dbReference type="PROSITE" id="PS51192">
    <property type="entry name" value="HELICASE_ATP_BIND_1"/>
    <property type="match status" value="1"/>
</dbReference>
<feature type="compositionally biased region" description="Polar residues" evidence="9">
    <location>
        <begin position="1569"/>
        <end position="1578"/>
    </location>
</feature>
<dbReference type="InterPro" id="IPR044574">
    <property type="entry name" value="ARIP4-like"/>
</dbReference>
<evidence type="ECO:0000259" key="11">
    <source>
        <dbReference type="PROSITE" id="PS51192"/>
    </source>
</evidence>
<dbReference type="Gene3D" id="3.20.80.10">
    <property type="entry name" value="Regulatory factor, effector binding domain"/>
    <property type="match status" value="1"/>
</dbReference>
<evidence type="ECO:0000256" key="6">
    <source>
        <dbReference type="ARBA" id="ARBA00022840"/>
    </source>
</evidence>
<feature type="region of interest" description="Disordered" evidence="9">
    <location>
        <begin position="213"/>
        <end position="236"/>
    </location>
</feature>
<dbReference type="InterPro" id="IPR001650">
    <property type="entry name" value="Helicase_C-like"/>
</dbReference>
<dbReference type="Pfam" id="PF00271">
    <property type="entry name" value="Helicase_C"/>
    <property type="match status" value="1"/>
</dbReference>
<keyword evidence="6" id="KW-0067">ATP-binding</keyword>
<feature type="compositionally biased region" description="Basic and acidic residues" evidence="9">
    <location>
        <begin position="160"/>
        <end position="170"/>
    </location>
</feature>
<feature type="compositionally biased region" description="Polar residues" evidence="9">
    <location>
        <begin position="1163"/>
        <end position="1182"/>
    </location>
</feature>
<dbReference type="CDD" id="cd18793">
    <property type="entry name" value="SF2_C_SNF"/>
    <property type="match status" value="1"/>
</dbReference>
<dbReference type="Gene3D" id="3.40.50.300">
    <property type="entry name" value="P-loop containing nucleotide triphosphate hydrolases"/>
    <property type="match status" value="2"/>
</dbReference>
<keyword evidence="13" id="KW-1185">Reference proteome</keyword>
<evidence type="ECO:0000259" key="12">
    <source>
        <dbReference type="PROSITE" id="PS51194"/>
    </source>
</evidence>
<evidence type="ECO:0000256" key="8">
    <source>
        <dbReference type="ARBA" id="ARBA00023242"/>
    </source>
</evidence>
<dbReference type="GeneID" id="103566924"/>
<evidence type="ECO:0000256" key="1">
    <source>
        <dbReference type="ARBA" id="ARBA00004123"/>
    </source>
</evidence>
<dbReference type="GO" id="GO:0004386">
    <property type="term" value="F:helicase activity"/>
    <property type="evidence" value="ECO:0007669"/>
    <property type="project" value="UniProtKB-KW"/>
</dbReference>
<dbReference type="PROSITE" id="PS51194">
    <property type="entry name" value="HELICASE_CTER"/>
    <property type="match status" value="1"/>
</dbReference>
<dbReference type="InterPro" id="IPR014001">
    <property type="entry name" value="Helicase_ATP-bd"/>
</dbReference>
<feature type="compositionally biased region" description="Basic residues" evidence="9">
    <location>
        <begin position="127"/>
        <end position="142"/>
    </location>
</feature>
<evidence type="ECO:0000313" key="14">
    <source>
        <dbReference type="RefSeq" id="XP_070431310.1"/>
    </source>
</evidence>
<dbReference type="InterPro" id="IPR011256">
    <property type="entry name" value="Reg_factor_effector_dom_sf"/>
</dbReference>
<feature type="compositionally biased region" description="Acidic residues" evidence="9">
    <location>
        <begin position="11"/>
        <end position="32"/>
    </location>
</feature>
<sequence>MSDESASGSDPDLDPDVELEDAEEEEEEEEVAVEGHGRDDEEDLLDESGISMEKIIRNQNDNRSRRGPHQATEDPSLEDMCGTECAQLEEDGQQPPRCTSTTSSQSEPSEQLKRHQGKSLASEDPKKKRAQKPSHMRRNIRKLLREDQLEPVTKAAQQEELERRKRLEQQRKDYAAPIPTVPLEFLPEEIVLRANDGPQLPPRVLAQEVICLDSSSGSEDEESSRDEVIELSSGEEDTLHIVDSSESVSEEDEEEEKGGTHVNDVLNQRDALGRVLVNLNHPPEEENVFLAPQLARAVKPHQIGGIRFLYDNLVESLERFKTSSGFGCILAHSMGLGKTLQVISFIDVLFRHTPAKTVLAIVPVNTLQNWLAEFNMWLPAPEALPADNKPEEVQPRFFKVHILNDEHKTMAARAKVMADWVSEGGVLLMGYEMYRLLTLKKSFATGRPKKTKKRSHPVIIDLDEEDRQQEFRREFEKALCRPGPDVVICDEGHRIKNCQASTSQALKNIRSRRRVVLTGYPLQNNLIEYWCMVDFVRPDFLGTRQEFSNMFERPILNGQCIDSTPQDVRLMRYRSHVLHSLLEGFVQRRGHTVLKIHLPAKEENVILVRLSKIQRDLYTQFMDRFRDCGSSGWLGLNPLKAFCVCCKIWNHPDVLYEALQKESLANEQDLDVEELGSAGTSARCPSQGTKGKGEDSALASSMGEATNSKFLQGVGFNPFQERGNNIVTYEWAKDLLTNYQTGVLENSPKMVLLFHLIEESVKLGDKILVFSQSLSTLALIEEFLGKREVPCLPGAEGQGVQKWVRNVSYFRLDGSTPAFERERLINQFNDPSNLTTWLFLLSTRAGCLGVNLIGANRVVVFDASWNPCHDAQAVCRVYRYGQKKPCHIYRLVADFTLEKKIYDRQISKQGMSDRVVDDLNPMLNFTRKEVENLLHFVEKEPAPQASLNVRGIKEPVLQLACLKYPHLITKEPFEHESLLLNRKDHRLTKAEKKAAKKSYEEDKRTSVPYTRPSYAQYYPASDQSLTNIPAFSQRNWQPTLKSDEKPVASVRPVQSTPIPMMPRHVPLGGTVSSASSTNPAMNFPINYLQRAGVLVQKVVTTTDIVIPGLNSSTDVQARINAGESIHIIRGTKGTYIRTSDGRIFAVRATSKPKAPEDSRMAASGSQGPSLESTSNGRHSASSPKAPDPEGLARPVSPDSPEIISELQQYADVAAARESRQNSPSSNAALPGPPAQLVDSSAVPGTALGTEPRHGGHCLNSSLLVTGQPCGDRHPVLDLRGHKRKLATPSAAQESARRRSRKGHLPAPVQPYEHGTGALGALGPCLAGCHELLKVSLAFQLPWGAVWRHRAMSDLLLLGLIGGLTLLLLLTLLAFAGYSGLLAGVAVSAGSPPIRNVTMAYKFHMGPYGEIGRLFTESCSVSPKLRSIAIYYDNPHMVLPEKCRCAVGSILSEGEESPSPELIHLYQKFGFKVFSFPAPSHVVTATFPYTTTLSIWLATRRVHPALDAYIKERKLCAHPRLEIYQQDQIYFMCPLARQGDFYVPEMKETERKSRMPVEASDAQMDGTGADTMSDTSSVSLEVGPGSRETSAATLSPGVSSRGWDDGDTRSEHSYSESGASGSSFEELDMEGDGPPGEPRLSPEAEPLGTAKWPWEPSTPEKGEE</sequence>
<feature type="region of interest" description="Disordered" evidence="9">
    <location>
        <begin position="1"/>
        <end position="170"/>
    </location>
</feature>
<dbReference type="InterPro" id="IPR000330">
    <property type="entry name" value="SNF2_N"/>
</dbReference>
<dbReference type="SUPFAM" id="SSF52540">
    <property type="entry name" value="P-loop containing nucleoside triphosphate hydrolases"/>
    <property type="match status" value="2"/>
</dbReference>
<evidence type="ECO:0000256" key="9">
    <source>
        <dbReference type="SAM" id="MobiDB-lite"/>
    </source>
</evidence>
<feature type="domain" description="Helicase C-terminal" evidence="12">
    <location>
        <begin position="755"/>
        <end position="923"/>
    </location>
</feature>
<dbReference type="CDD" id="cd18069">
    <property type="entry name" value="DEXHc_ARIP4"/>
    <property type="match status" value="1"/>
</dbReference>
<feature type="compositionally biased region" description="Low complexity" evidence="9">
    <location>
        <begin position="99"/>
        <end position="109"/>
    </location>
</feature>
<dbReference type="InterPro" id="IPR049730">
    <property type="entry name" value="SNF2/RAD54-like_C"/>
</dbReference>
<dbReference type="RefSeq" id="XP_070431310.1">
    <property type="nucleotide sequence ID" value="XM_070575209.1"/>
</dbReference>
<feature type="compositionally biased region" description="Low complexity" evidence="9">
    <location>
        <begin position="1614"/>
        <end position="1623"/>
    </location>
</feature>
<feature type="region of interest" description="Disordered" evidence="9">
    <location>
        <begin position="1277"/>
        <end position="1309"/>
    </location>
</feature>
<dbReference type="PANTHER" id="PTHR45797">
    <property type="entry name" value="RAD54-LIKE"/>
    <property type="match status" value="1"/>
</dbReference>
<dbReference type="SMART" id="SM00487">
    <property type="entry name" value="DEXDc"/>
    <property type="match status" value="1"/>
</dbReference>
<accession>A0ABM4KSY1</accession>
<protein>
    <submittedName>
        <fullName evidence="14">Helicase ARIP4 isoform X1</fullName>
    </submittedName>
</protein>
<comment type="similarity">
    <text evidence="2">Belongs to the SNF2/RAD54 helicase family.</text>
</comment>
<feature type="region of interest" description="Disordered" evidence="9">
    <location>
        <begin position="677"/>
        <end position="698"/>
    </location>
</feature>
<feature type="region of interest" description="Disordered" evidence="9">
    <location>
        <begin position="1148"/>
        <end position="1198"/>
    </location>
</feature>
<dbReference type="SUPFAM" id="SSF55136">
    <property type="entry name" value="Probable bacterial effector-binding domain"/>
    <property type="match status" value="1"/>
</dbReference>
<keyword evidence="10" id="KW-0812">Transmembrane</keyword>
<keyword evidence="4" id="KW-0378">Hydrolase</keyword>
<dbReference type="InterPro" id="IPR027417">
    <property type="entry name" value="P-loop_NTPase"/>
</dbReference>
<evidence type="ECO:0000256" key="10">
    <source>
        <dbReference type="SAM" id="Phobius"/>
    </source>
</evidence>
<feature type="compositionally biased region" description="Basic and acidic residues" evidence="9">
    <location>
        <begin position="54"/>
        <end position="64"/>
    </location>
</feature>
<proteinExistence type="inferred from homology"/>
<name>A0ABM4KSY1_EQUPR</name>
<evidence type="ECO:0000256" key="3">
    <source>
        <dbReference type="ARBA" id="ARBA00022741"/>
    </source>
</evidence>
<feature type="region of interest" description="Disordered" evidence="9">
    <location>
        <begin position="242"/>
        <end position="261"/>
    </location>
</feature>
<keyword evidence="5 14" id="KW-0347">Helicase</keyword>
<gene>
    <name evidence="14" type="primary">LOC103566924</name>
</gene>
<keyword evidence="10" id="KW-1133">Transmembrane helix</keyword>
<feature type="compositionally biased region" description="Polar residues" evidence="9">
    <location>
        <begin position="1586"/>
        <end position="1597"/>
    </location>
</feature>